<dbReference type="AlphaFoldDB" id="A0A914WC94"/>
<dbReference type="GO" id="GO:0046872">
    <property type="term" value="F:metal ion binding"/>
    <property type="evidence" value="ECO:0007669"/>
    <property type="project" value="UniProtKB-KW"/>
</dbReference>
<dbReference type="PANTHER" id="PTHR13832">
    <property type="entry name" value="PROTEIN PHOSPHATASE 2C"/>
    <property type="match status" value="1"/>
</dbReference>
<accession>A0A914WC94</accession>
<sequence length="484" mass="52985">MTCRTASGALWRRPPRRTFCSEAARSRVRGLVSGEQAHVRPVVGAEKAAVDKQLREGERSTVVAQDAVYSVEANQVAANNPIEDYYAAGKCVPSSAWLFGVFDGHAGASCSRHVASRLLDYICASMLRKHLDPGAQMPIEQRLQWLFSSSESRLPEIFREQHLANVQSFHRAFLASADMSTVRKALQGAFLALDEDISNGAMPDREGRVSRAHAAVATAGSCAIVAHIMGPHLHIANVGDSAAVLGVCGANGSWSARQLSREHCTDNPDEVKRIRTAHPAREANSVLKNGRLLGQLFPLRAFGDVRFKWTAELQNVVLSPIYGKGATPPGLDTPPYLTAAPDVYYHRLTANDRFLVLASDGVWEWLQPETVVRLVSDHMLGAQTLNPYQPGQNMTLRQIMDDLNNRKAGVAKRPIDENCATHLIRHAIGGTTGTGGTEMQYRRLVESLQLPPGVARDVRDDMTITVIFFDQNYLSDVGDKDDTS</sequence>
<feature type="domain" description="PPM-type phosphatase" evidence="5">
    <location>
        <begin position="68"/>
        <end position="469"/>
    </location>
</feature>
<keyword evidence="3 4" id="KW-0904">Protein phosphatase</keyword>
<dbReference type="PROSITE" id="PS51746">
    <property type="entry name" value="PPM_2"/>
    <property type="match status" value="1"/>
</dbReference>
<evidence type="ECO:0000313" key="7">
    <source>
        <dbReference type="WBParaSite" id="PSAMB.scaffold3834size16703.g22714.t1"/>
    </source>
</evidence>
<evidence type="ECO:0000313" key="6">
    <source>
        <dbReference type="Proteomes" id="UP000887566"/>
    </source>
</evidence>
<dbReference type="GO" id="GO:0004741">
    <property type="term" value="F:[pyruvate dehydrogenase (acetyl-transferring)]-phosphatase activity"/>
    <property type="evidence" value="ECO:0007669"/>
    <property type="project" value="TreeGrafter"/>
</dbReference>
<reference evidence="7" key="1">
    <citation type="submission" date="2022-11" db="UniProtKB">
        <authorList>
            <consortium name="WormBaseParasite"/>
        </authorList>
    </citation>
    <scope>IDENTIFICATION</scope>
</reference>
<dbReference type="CDD" id="cd00143">
    <property type="entry name" value="PP2Cc"/>
    <property type="match status" value="1"/>
</dbReference>
<keyword evidence="6" id="KW-1185">Reference proteome</keyword>
<proteinExistence type="inferred from homology"/>
<dbReference type="Pfam" id="PF00481">
    <property type="entry name" value="PP2C"/>
    <property type="match status" value="1"/>
</dbReference>
<dbReference type="GO" id="GO:0005739">
    <property type="term" value="C:mitochondrion"/>
    <property type="evidence" value="ECO:0007669"/>
    <property type="project" value="TreeGrafter"/>
</dbReference>
<dbReference type="PANTHER" id="PTHR13832:SF792">
    <property type="entry name" value="GM14286P"/>
    <property type="match status" value="1"/>
</dbReference>
<dbReference type="PROSITE" id="PS01032">
    <property type="entry name" value="PPM_1"/>
    <property type="match status" value="1"/>
</dbReference>
<evidence type="ECO:0000259" key="5">
    <source>
        <dbReference type="PROSITE" id="PS51746"/>
    </source>
</evidence>
<comment type="similarity">
    <text evidence="4">Belongs to the PP2C family.</text>
</comment>
<evidence type="ECO:0000256" key="1">
    <source>
        <dbReference type="ARBA" id="ARBA00022723"/>
    </source>
</evidence>
<dbReference type="Proteomes" id="UP000887566">
    <property type="component" value="Unplaced"/>
</dbReference>
<keyword evidence="2 4" id="KW-0378">Hydrolase</keyword>
<name>A0A914WC94_9BILA</name>
<dbReference type="InterPro" id="IPR036457">
    <property type="entry name" value="PPM-type-like_dom_sf"/>
</dbReference>
<dbReference type="InterPro" id="IPR015655">
    <property type="entry name" value="PP2C"/>
</dbReference>
<dbReference type="WBParaSite" id="PSAMB.scaffold3834size16703.g22714.t1">
    <property type="protein sequence ID" value="PSAMB.scaffold3834size16703.g22714.t1"/>
    <property type="gene ID" value="PSAMB.scaffold3834size16703.g22714"/>
</dbReference>
<dbReference type="Gene3D" id="3.60.40.10">
    <property type="entry name" value="PPM-type phosphatase domain"/>
    <property type="match status" value="1"/>
</dbReference>
<dbReference type="SMART" id="SM00332">
    <property type="entry name" value="PP2Cc"/>
    <property type="match status" value="1"/>
</dbReference>
<keyword evidence="1" id="KW-0479">Metal-binding</keyword>
<dbReference type="SUPFAM" id="SSF81606">
    <property type="entry name" value="PP2C-like"/>
    <property type="match status" value="1"/>
</dbReference>
<evidence type="ECO:0000256" key="3">
    <source>
        <dbReference type="ARBA" id="ARBA00022912"/>
    </source>
</evidence>
<dbReference type="InterPro" id="IPR000222">
    <property type="entry name" value="PP2C_BS"/>
</dbReference>
<evidence type="ECO:0000256" key="2">
    <source>
        <dbReference type="ARBA" id="ARBA00022801"/>
    </source>
</evidence>
<evidence type="ECO:0000256" key="4">
    <source>
        <dbReference type="RuleBase" id="RU003465"/>
    </source>
</evidence>
<organism evidence="6 7">
    <name type="scientific">Plectus sambesii</name>
    <dbReference type="NCBI Taxonomy" id="2011161"/>
    <lineage>
        <taxon>Eukaryota</taxon>
        <taxon>Metazoa</taxon>
        <taxon>Ecdysozoa</taxon>
        <taxon>Nematoda</taxon>
        <taxon>Chromadorea</taxon>
        <taxon>Plectida</taxon>
        <taxon>Plectina</taxon>
        <taxon>Plectoidea</taxon>
        <taxon>Plectidae</taxon>
        <taxon>Plectus</taxon>
    </lineage>
</organism>
<protein>
    <submittedName>
        <fullName evidence="7">PPM-type phosphatase domain-containing protein</fullName>
    </submittedName>
</protein>
<dbReference type="InterPro" id="IPR001932">
    <property type="entry name" value="PPM-type_phosphatase-like_dom"/>
</dbReference>